<protein>
    <submittedName>
        <fullName evidence="1">Uncharacterized protein</fullName>
    </submittedName>
</protein>
<dbReference type="EMBL" id="JBGBZN010000002">
    <property type="protein sequence ID" value="MEY9473180.1"/>
    <property type="molecule type" value="Genomic_DNA"/>
</dbReference>
<organism evidence="1 2">
    <name type="scientific">Bradyrhizobium yuanmingense</name>
    <dbReference type="NCBI Taxonomy" id="108015"/>
    <lineage>
        <taxon>Bacteria</taxon>
        <taxon>Pseudomonadati</taxon>
        <taxon>Pseudomonadota</taxon>
        <taxon>Alphaproteobacteria</taxon>
        <taxon>Hyphomicrobiales</taxon>
        <taxon>Nitrobacteraceae</taxon>
        <taxon>Bradyrhizobium</taxon>
    </lineage>
</organism>
<dbReference type="Proteomes" id="UP001565474">
    <property type="component" value="Unassembled WGS sequence"/>
</dbReference>
<proteinExistence type="predicted"/>
<dbReference type="RefSeq" id="WP_157785335.1">
    <property type="nucleotide sequence ID" value="NZ_JBGBYD010000002.1"/>
</dbReference>
<sequence>MSIITHSPLIIPLRRIAPSGRRLSERERYHYLHVGRIEPAIAPAATYVSPSLSLSEAKQFVIDARQYSLLIAGRTAHPA</sequence>
<evidence type="ECO:0000313" key="1">
    <source>
        <dbReference type="EMBL" id="MEY9473180.1"/>
    </source>
</evidence>
<name>A0ABV4GQ39_9BRAD</name>
<comment type="caution">
    <text evidence="1">The sequence shown here is derived from an EMBL/GenBank/DDBJ whole genome shotgun (WGS) entry which is preliminary data.</text>
</comment>
<gene>
    <name evidence="1" type="ORF">ABH992_005579</name>
</gene>
<accession>A0ABV4GQ39</accession>
<reference evidence="1 2" key="1">
    <citation type="submission" date="2024-07" db="EMBL/GenBank/DDBJ databases">
        <title>Genomic Encyclopedia of Type Strains, Phase V (KMG-V): Genome sequencing to study the core and pangenomes of soil and plant-associated prokaryotes.</title>
        <authorList>
            <person name="Whitman W."/>
        </authorList>
    </citation>
    <scope>NUCLEOTIDE SEQUENCE [LARGE SCALE GENOMIC DNA]</scope>
    <source>
        <strain evidence="1 2">USDA 222</strain>
    </source>
</reference>
<keyword evidence="2" id="KW-1185">Reference proteome</keyword>
<evidence type="ECO:0000313" key="2">
    <source>
        <dbReference type="Proteomes" id="UP001565474"/>
    </source>
</evidence>